<evidence type="ECO:0000256" key="1">
    <source>
        <dbReference type="SAM" id="MobiDB-lite"/>
    </source>
</evidence>
<feature type="region of interest" description="Disordered" evidence="1">
    <location>
        <begin position="1"/>
        <end position="33"/>
    </location>
</feature>
<evidence type="ECO:0000313" key="2">
    <source>
        <dbReference type="EMBL" id="KAK5839123.1"/>
    </source>
</evidence>
<protein>
    <submittedName>
        <fullName evidence="2">Uncharacterized protein</fullName>
    </submittedName>
</protein>
<proteinExistence type="predicted"/>
<sequence>MTGPFKSKKKGQRCKPINSAHTITRPNSSTDDTHITAVSDYARIARGAIRELFFLPIPITLRDSNTSAMGDVNTATAILLSRWLPSQHPQLDPLPEEPQPPPEADRKRNPARTRRRPLCGTDFDRHGH</sequence>
<accession>A0ABR0QJX2</accession>
<feature type="compositionally biased region" description="Polar residues" evidence="1">
    <location>
        <begin position="19"/>
        <end position="30"/>
    </location>
</feature>
<reference evidence="2 3" key="1">
    <citation type="submission" date="2023-03" db="EMBL/GenBank/DDBJ databases">
        <title>WGS of Gossypium arboreum.</title>
        <authorList>
            <person name="Yu D."/>
        </authorList>
    </citation>
    <scope>NUCLEOTIDE SEQUENCE [LARGE SCALE GENOMIC DNA]</scope>
    <source>
        <tissue evidence="2">Leaf</tissue>
    </source>
</reference>
<evidence type="ECO:0000313" key="3">
    <source>
        <dbReference type="Proteomes" id="UP001358586"/>
    </source>
</evidence>
<keyword evidence="3" id="KW-1185">Reference proteome</keyword>
<feature type="compositionally biased region" description="Basic residues" evidence="1">
    <location>
        <begin position="1"/>
        <end position="13"/>
    </location>
</feature>
<name>A0ABR0QJX2_GOSAR</name>
<dbReference type="Proteomes" id="UP001358586">
    <property type="component" value="Chromosome 3"/>
</dbReference>
<organism evidence="2 3">
    <name type="scientific">Gossypium arboreum</name>
    <name type="common">Tree cotton</name>
    <name type="synonym">Gossypium nanking</name>
    <dbReference type="NCBI Taxonomy" id="29729"/>
    <lineage>
        <taxon>Eukaryota</taxon>
        <taxon>Viridiplantae</taxon>
        <taxon>Streptophyta</taxon>
        <taxon>Embryophyta</taxon>
        <taxon>Tracheophyta</taxon>
        <taxon>Spermatophyta</taxon>
        <taxon>Magnoliopsida</taxon>
        <taxon>eudicotyledons</taxon>
        <taxon>Gunneridae</taxon>
        <taxon>Pentapetalae</taxon>
        <taxon>rosids</taxon>
        <taxon>malvids</taxon>
        <taxon>Malvales</taxon>
        <taxon>Malvaceae</taxon>
        <taxon>Malvoideae</taxon>
        <taxon>Gossypium</taxon>
    </lineage>
</organism>
<feature type="region of interest" description="Disordered" evidence="1">
    <location>
        <begin position="84"/>
        <end position="128"/>
    </location>
</feature>
<comment type="caution">
    <text evidence="2">The sequence shown here is derived from an EMBL/GenBank/DDBJ whole genome shotgun (WGS) entry which is preliminary data.</text>
</comment>
<dbReference type="EMBL" id="JARKNE010000003">
    <property type="protein sequence ID" value="KAK5839123.1"/>
    <property type="molecule type" value="Genomic_DNA"/>
</dbReference>
<gene>
    <name evidence="2" type="ORF">PVK06_007885</name>
</gene>